<proteinExistence type="predicted"/>
<name>A0A7J7XZT5_MYOMY</name>
<keyword evidence="3" id="KW-1185">Reference proteome</keyword>
<evidence type="ECO:0000313" key="2">
    <source>
        <dbReference type="EMBL" id="KAF6355273.1"/>
    </source>
</evidence>
<protein>
    <submittedName>
        <fullName evidence="2">Uncharacterized protein</fullName>
    </submittedName>
</protein>
<reference evidence="2 3" key="1">
    <citation type="journal article" date="2020" name="Nature">
        <title>Six reference-quality genomes reveal evolution of bat adaptations.</title>
        <authorList>
            <person name="Jebb D."/>
            <person name="Huang Z."/>
            <person name="Pippel M."/>
            <person name="Hughes G.M."/>
            <person name="Lavrichenko K."/>
            <person name="Devanna P."/>
            <person name="Winkler S."/>
            <person name="Jermiin L.S."/>
            <person name="Skirmuntt E.C."/>
            <person name="Katzourakis A."/>
            <person name="Burkitt-Gray L."/>
            <person name="Ray D.A."/>
            <person name="Sullivan K.A.M."/>
            <person name="Roscito J.G."/>
            <person name="Kirilenko B.M."/>
            <person name="Davalos L.M."/>
            <person name="Corthals A.P."/>
            <person name="Power M.L."/>
            <person name="Jones G."/>
            <person name="Ransome R.D."/>
            <person name="Dechmann D.K.N."/>
            <person name="Locatelli A.G."/>
            <person name="Puechmaille S.J."/>
            <person name="Fedrigo O."/>
            <person name="Jarvis E.D."/>
            <person name="Hiller M."/>
            <person name="Vernes S.C."/>
            <person name="Myers E.W."/>
            <person name="Teeling E.C."/>
        </authorList>
    </citation>
    <scope>NUCLEOTIDE SEQUENCE [LARGE SCALE GENOMIC DNA]</scope>
    <source>
        <strain evidence="2">MMyoMyo1</strain>
        <tissue evidence="2">Flight muscle</tissue>
    </source>
</reference>
<organism evidence="2 3">
    <name type="scientific">Myotis myotis</name>
    <name type="common">Greater mouse-eared bat</name>
    <name type="synonym">Vespertilio myotis</name>
    <dbReference type="NCBI Taxonomy" id="51298"/>
    <lineage>
        <taxon>Eukaryota</taxon>
        <taxon>Metazoa</taxon>
        <taxon>Chordata</taxon>
        <taxon>Craniata</taxon>
        <taxon>Vertebrata</taxon>
        <taxon>Euteleostomi</taxon>
        <taxon>Mammalia</taxon>
        <taxon>Eutheria</taxon>
        <taxon>Laurasiatheria</taxon>
        <taxon>Chiroptera</taxon>
        <taxon>Yangochiroptera</taxon>
        <taxon>Vespertilionidae</taxon>
        <taxon>Myotis</taxon>
    </lineage>
</organism>
<evidence type="ECO:0000313" key="3">
    <source>
        <dbReference type="Proteomes" id="UP000527355"/>
    </source>
</evidence>
<gene>
    <name evidence="2" type="ORF">mMyoMyo1_011451</name>
</gene>
<accession>A0A7J7XZT5</accession>
<sequence length="144" mass="15188">MKPNTASATCIGVAHCLDRWKELVWEGGASGSCCALDPVPALSFPSLTKRPLRSGVGLLCLRRSALSVQNSWKGSKGVGLGPVASHTGPMAEPRVRGKTCRPEGSEDSPCALALKVLWHSQAPLYSSSLTCCLTPSSVRVLFSH</sequence>
<evidence type="ECO:0000256" key="1">
    <source>
        <dbReference type="SAM" id="MobiDB-lite"/>
    </source>
</evidence>
<dbReference type="Proteomes" id="UP000527355">
    <property type="component" value="Unassembled WGS sequence"/>
</dbReference>
<dbReference type="AlphaFoldDB" id="A0A7J7XZT5"/>
<dbReference type="EMBL" id="JABWUV010000005">
    <property type="protein sequence ID" value="KAF6355273.1"/>
    <property type="molecule type" value="Genomic_DNA"/>
</dbReference>
<feature type="region of interest" description="Disordered" evidence="1">
    <location>
        <begin position="83"/>
        <end position="102"/>
    </location>
</feature>
<comment type="caution">
    <text evidence="2">The sequence shown here is derived from an EMBL/GenBank/DDBJ whole genome shotgun (WGS) entry which is preliminary data.</text>
</comment>